<dbReference type="EMBL" id="QGGW01000019">
    <property type="protein sequence ID" value="PWK55122.1"/>
    <property type="molecule type" value="Genomic_DNA"/>
</dbReference>
<dbReference type="Gene3D" id="3.40.50.300">
    <property type="entry name" value="P-loop containing nucleotide triphosphate hydrolases"/>
    <property type="match status" value="1"/>
</dbReference>
<gene>
    <name evidence="6" type="ORF">C7455_1197</name>
</gene>
<organism evidence="6 7">
    <name type="scientific">Roseicyclus mahoneyensis</name>
    <dbReference type="NCBI Taxonomy" id="164332"/>
    <lineage>
        <taxon>Bacteria</taxon>
        <taxon>Pseudomonadati</taxon>
        <taxon>Pseudomonadota</taxon>
        <taxon>Alphaproteobacteria</taxon>
        <taxon>Rhodobacterales</taxon>
        <taxon>Roseobacteraceae</taxon>
        <taxon>Roseicyclus</taxon>
    </lineage>
</organism>
<dbReference type="PANTHER" id="PTHR44998">
    <property type="match status" value="1"/>
</dbReference>
<comment type="pathway">
    <text evidence="1">Protein modification; protein glycosylation.</text>
</comment>
<evidence type="ECO:0000313" key="7">
    <source>
        <dbReference type="Proteomes" id="UP000245708"/>
    </source>
</evidence>
<evidence type="ECO:0000256" key="4">
    <source>
        <dbReference type="ARBA" id="ARBA00022803"/>
    </source>
</evidence>
<protein>
    <submittedName>
        <fullName evidence="6">Putative O-linked N-acetylglucosamine transferase (SPINDLY family)</fullName>
    </submittedName>
</protein>
<dbReference type="SUPFAM" id="SSF53756">
    <property type="entry name" value="UDP-Glycosyltransferase/glycogen phosphorylase"/>
    <property type="match status" value="1"/>
</dbReference>
<dbReference type="Gene3D" id="3.40.50.2000">
    <property type="entry name" value="Glycogen Phosphorylase B"/>
    <property type="match status" value="1"/>
</dbReference>
<dbReference type="InterPro" id="IPR027417">
    <property type="entry name" value="P-loop_NTPase"/>
</dbReference>
<evidence type="ECO:0000256" key="2">
    <source>
        <dbReference type="ARBA" id="ARBA00022679"/>
    </source>
</evidence>
<proteinExistence type="predicted"/>
<feature type="domain" description="O-GlcNAc transferase C-terminal" evidence="5">
    <location>
        <begin position="210"/>
        <end position="370"/>
    </location>
</feature>
<dbReference type="PANTHER" id="PTHR44998:SF1">
    <property type="entry name" value="UDP-N-ACETYLGLUCOSAMINE--PEPTIDE N-ACETYLGLUCOSAMINYLTRANSFERASE 110 KDA SUBUNIT"/>
    <property type="match status" value="1"/>
</dbReference>
<dbReference type="SUPFAM" id="SSF52540">
    <property type="entry name" value="P-loop containing nucleoside triphosphate hydrolases"/>
    <property type="match status" value="1"/>
</dbReference>
<evidence type="ECO:0000313" key="6">
    <source>
        <dbReference type="EMBL" id="PWK55122.1"/>
    </source>
</evidence>
<name>A0A316G382_9RHOB</name>
<keyword evidence="7" id="KW-1185">Reference proteome</keyword>
<dbReference type="GO" id="GO:0016740">
    <property type="term" value="F:transferase activity"/>
    <property type="evidence" value="ECO:0007669"/>
    <property type="project" value="UniProtKB-KW"/>
</dbReference>
<accession>A0A316G382</accession>
<dbReference type="Gene3D" id="3.40.50.11380">
    <property type="match status" value="1"/>
</dbReference>
<keyword evidence="3" id="KW-0677">Repeat</keyword>
<dbReference type="InterPro" id="IPR029489">
    <property type="entry name" value="OGT/SEC/SPY_C"/>
</dbReference>
<evidence type="ECO:0000256" key="1">
    <source>
        <dbReference type="ARBA" id="ARBA00004922"/>
    </source>
</evidence>
<feature type="domain" description="O-GlcNAc transferase C-terminal" evidence="5">
    <location>
        <begin position="376"/>
        <end position="562"/>
    </location>
</feature>
<dbReference type="Pfam" id="PF13844">
    <property type="entry name" value="Glyco_transf_41"/>
    <property type="match status" value="2"/>
</dbReference>
<dbReference type="AlphaFoldDB" id="A0A316G382"/>
<sequence>MLKATGVSAAVAEIERVAARFGATNLPMGQLLLFLAKSVIDHHPKLALDVCLHAQSLENAPIEATLIAGSLQDRLGDRIGSQASMRVIIESDAAEPLQKLRAANLLVRFGDQEVALNAARVAFAAMGRPIEHAATLLYIAQVTADWHLVAELTDQLRAGYNAGLIEQINEAPRTHLLWCDDEALNLKVLNLWSKRNLPDPIRPSPEPEPLTGRRLRIGYLSSDFREHPTARLILGVLRHHDRSQVELFMYCSGWDDGSQLRKDVEQQFENIHSVAALSDEAAADLIRSHQVDVLIELNGPTRAHRMGILRHRPAPVQIDYLGWPGSVGGRVVDYVIGDEHTVPVGAERLYPEKVIRLHPTYQANDHAMFKRAPKPTRKEVSLPEDPSLQILGMFNAINKVHQQVWDTWMQILRDVPNSMLWMLDPGPAARKSIAQAAQKARVPVSRILASPKLPHALHLARIQCCDLMLDPWPYGGHTSTADALFSGVPVLAMEGNNFASRVSAGLLRAAGLDSMVCKTPDAYVSRAVELLHNPAALDAMREQLMEHGQIRSVFDTASRTRQLELAYRVAVDRACQGLPQQHCTLALAAPQNNSSAQLTSVSRARSDVKSERLCNSELVLVASAVRSASKVSKCTNGSEQKIPMVLVCGPWSSGTSAVAGMLANAGLQAPGPYVKVNDPQTSATYEMKAFQGVLRELASEQTLRKLTTPLVALQRLCQFRDEVLSQAISRAPEAPPLMLKHGLASLFLKELCALFEVRLVGVLRPHEDIEATRVRRNWLPGLGQQGAEVLYRALFDHLVNSQTPFHLVRYPELLAAPSAEFDRLMTFCGVSPIDAQRQAALAFVDRPASAQGKK</sequence>
<keyword evidence="4" id="KW-0802">TPR repeat</keyword>
<dbReference type="Proteomes" id="UP000245708">
    <property type="component" value="Unassembled WGS sequence"/>
</dbReference>
<reference evidence="6 7" key="1">
    <citation type="submission" date="2018-05" db="EMBL/GenBank/DDBJ databases">
        <title>Genomic Encyclopedia of Type Strains, Phase IV (KMG-IV): sequencing the most valuable type-strain genomes for metagenomic binning, comparative biology and taxonomic classification.</title>
        <authorList>
            <person name="Goeker M."/>
        </authorList>
    </citation>
    <scope>NUCLEOTIDE SEQUENCE [LARGE SCALE GENOMIC DNA]</scope>
    <source>
        <strain evidence="6 7">DSM 16097</strain>
    </source>
</reference>
<keyword evidence="2 6" id="KW-0808">Transferase</keyword>
<comment type="caution">
    <text evidence="6">The sequence shown here is derived from an EMBL/GenBank/DDBJ whole genome shotgun (WGS) entry which is preliminary data.</text>
</comment>
<evidence type="ECO:0000259" key="5">
    <source>
        <dbReference type="Pfam" id="PF13844"/>
    </source>
</evidence>
<evidence type="ECO:0000256" key="3">
    <source>
        <dbReference type="ARBA" id="ARBA00022737"/>
    </source>
</evidence>